<proteinExistence type="predicted"/>
<dbReference type="GO" id="GO:0016994">
    <property type="term" value="F:precorrin-6A reductase activity"/>
    <property type="evidence" value="ECO:0007669"/>
    <property type="project" value="UniProtKB-EC"/>
</dbReference>
<dbReference type="UniPathway" id="UPA00148"/>
<dbReference type="PANTHER" id="PTHR36925">
    <property type="entry name" value="COBALT-PRECORRIN-6A REDUCTASE"/>
    <property type="match status" value="1"/>
</dbReference>
<sequence length="253" mass="26819">MSNSPAGRVLILGGTSEANALAERLCSAFASLDVVLSLAGRTRCPDCPAGVAVRSGGFGGAKGLAAYLKAMSITVLIDATHPFACRIAENAVHASRETGVPLAKLLRPEWSAEPDDDWRIVENESDAVAALPSGSSPFVALGRQHLAPFAARSDLKPVLRMIDRPDPPIGFDALIIHGRPRASAEAEADLFRRHAVTHLVCRNSGGERSYAKIAAARSLQLPVIMIARPQPLDGTPTVPSVQSCLDWVLRTSF</sequence>
<evidence type="ECO:0000256" key="1">
    <source>
        <dbReference type="ARBA" id="ARBA00004953"/>
    </source>
</evidence>
<dbReference type="EMBL" id="AATP01000003">
    <property type="protein sequence ID" value="EAU41414.1"/>
    <property type="molecule type" value="Genomic_DNA"/>
</dbReference>
<dbReference type="eggNOG" id="COG2099">
    <property type="taxonomic scope" value="Bacteria"/>
</dbReference>
<organism evidence="4 5">
    <name type="scientific">Fulvimarina pelagi HTCC2506</name>
    <dbReference type="NCBI Taxonomy" id="314231"/>
    <lineage>
        <taxon>Bacteria</taxon>
        <taxon>Pseudomonadati</taxon>
        <taxon>Pseudomonadota</taxon>
        <taxon>Alphaproteobacteria</taxon>
        <taxon>Hyphomicrobiales</taxon>
        <taxon>Aurantimonadaceae</taxon>
        <taxon>Fulvimarina</taxon>
    </lineage>
</organism>
<accession>Q0G1Y4</accession>
<dbReference type="PROSITE" id="PS51014">
    <property type="entry name" value="COBK_CBIJ"/>
    <property type="match status" value="1"/>
</dbReference>
<comment type="pathway">
    <text evidence="1">Cofactor biosynthesis; adenosylcobalamin biosynthesis.</text>
</comment>
<dbReference type="AlphaFoldDB" id="Q0G1Y4"/>
<dbReference type="InterPro" id="IPR003723">
    <property type="entry name" value="Precorrin-6x_reduct"/>
</dbReference>
<dbReference type="Proteomes" id="UP000004310">
    <property type="component" value="Unassembled WGS sequence"/>
</dbReference>
<reference evidence="4 5" key="1">
    <citation type="journal article" date="2010" name="J. Bacteriol.">
        <title>Genome sequence of Fulvimarina pelagi HTCC2506T, a Mn(II)-oxidizing alphaproteobacterium possessing an aerobic anoxygenic photosynthetic gene cluster and Xanthorhodopsin.</title>
        <authorList>
            <person name="Kang I."/>
            <person name="Oh H.M."/>
            <person name="Lim S.I."/>
            <person name="Ferriera S."/>
            <person name="Giovannoni S.J."/>
            <person name="Cho J.C."/>
        </authorList>
    </citation>
    <scope>NUCLEOTIDE SEQUENCE [LARGE SCALE GENOMIC DNA]</scope>
    <source>
        <strain evidence="4 5">HTCC2506</strain>
    </source>
</reference>
<protein>
    <submittedName>
        <fullName evidence="4">Precorrin-6x reductase</fullName>
        <ecNumber evidence="4">1.3.1.54</ecNumber>
    </submittedName>
</protein>
<dbReference type="EC" id="1.3.1.54" evidence="4"/>
<dbReference type="GO" id="GO:0009236">
    <property type="term" value="P:cobalamin biosynthetic process"/>
    <property type="evidence" value="ECO:0007669"/>
    <property type="project" value="UniProtKB-UniPathway"/>
</dbReference>
<dbReference type="HOGENOM" id="CLU_068627_1_0_5"/>
<dbReference type="Pfam" id="PF02571">
    <property type="entry name" value="CbiJ"/>
    <property type="match status" value="1"/>
</dbReference>
<comment type="caution">
    <text evidence="4">The sequence shown here is derived from an EMBL/GenBank/DDBJ whole genome shotgun (WGS) entry which is preliminary data.</text>
</comment>
<dbReference type="STRING" id="217511.GCA_001463845_02246"/>
<keyword evidence="3 4" id="KW-0560">Oxidoreductase</keyword>
<evidence type="ECO:0000313" key="5">
    <source>
        <dbReference type="Proteomes" id="UP000004310"/>
    </source>
</evidence>
<evidence type="ECO:0000256" key="2">
    <source>
        <dbReference type="ARBA" id="ARBA00022573"/>
    </source>
</evidence>
<dbReference type="RefSeq" id="WP_007065463.1">
    <property type="nucleotide sequence ID" value="NZ_DS022272.1"/>
</dbReference>
<keyword evidence="2" id="KW-0169">Cobalamin biosynthesis</keyword>
<dbReference type="NCBIfam" id="NF005968">
    <property type="entry name" value="PRK08057.1-2"/>
    <property type="match status" value="1"/>
</dbReference>
<evidence type="ECO:0000256" key="3">
    <source>
        <dbReference type="ARBA" id="ARBA00023002"/>
    </source>
</evidence>
<evidence type="ECO:0000313" key="4">
    <source>
        <dbReference type="EMBL" id="EAU41414.1"/>
    </source>
</evidence>
<dbReference type="PANTHER" id="PTHR36925:SF1">
    <property type="entry name" value="COBALT-PRECORRIN-6A REDUCTASE"/>
    <property type="match status" value="1"/>
</dbReference>
<name>Q0G1Y4_9HYPH</name>
<gene>
    <name evidence="4" type="ORF">FP2506_01565</name>
</gene>
<keyword evidence="5" id="KW-1185">Reference proteome</keyword>